<dbReference type="SUPFAM" id="SSF54427">
    <property type="entry name" value="NTF2-like"/>
    <property type="match status" value="1"/>
</dbReference>
<name>A0A2J6T9G4_9HELO</name>
<sequence length="149" mass="16908">MRLINLLPLALSLLHLITSKSYCPPKPACEKEQAKIWNEFVDELWIKKNVSLAFTTHVDLSYIQHNPFAPSGRQIAIDALTTIWPTLNSTIMHNGFSSNTGFLHYRGDGGGAYPQAIIDIFRFDGTCIMEHWDVVQSWSPNYTNPRALF</sequence>
<gene>
    <name evidence="2" type="ORF">K444DRAFT_529697</name>
</gene>
<keyword evidence="1" id="KW-0732">Signal</keyword>
<feature type="signal peptide" evidence="1">
    <location>
        <begin position="1"/>
        <end position="19"/>
    </location>
</feature>
<dbReference type="Gene3D" id="3.10.450.50">
    <property type="match status" value="1"/>
</dbReference>
<proteinExistence type="predicted"/>
<dbReference type="AlphaFoldDB" id="A0A2J6T9G4"/>
<evidence type="ECO:0000313" key="3">
    <source>
        <dbReference type="Proteomes" id="UP000235371"/>
    </source>
</evidence>
<dbReference type="InParanoid" id="A0A2J6T9G4"/>
<evidence type="ECO:0008006" key="4">
    <source>
        <dbReference type="Google" id="ProtNLM"/>
    </source>
</evidence>
<dbReference type="OrthoDB" id="2820488at2759"/>
<evidence type="ECO:0000256" key="1">
    <source>
        <dbReference type="SAM" id="SignalP"/>
    </source>
</evidence>
<dbReference type="RefSeq" id="XP_024736546.1">
    <property type="nucleotide sequence ID" value="XM_024874835.1"/>
</dbReference>
<dbReference type="Proteomes" id="UP000235371">
    <property type="component" value="Unassembled WGS sequence"/>
</dbReference>
<protein>
    <recommendedName>
        <fullName evidence="4">SnoaL-like domain-containing protein</fullName>
    </recommendedName>
</protein>
<organism evidence="2 3">
    <name type="scientific">Hyaloscypha bicolor E</name>
    <dbReference type="NCBI Taxonomy" id="1095630"/>
    <lineage>
        <taxon>Eukaryota</taxon>
        <taxon>Fungi</taxon>
        <taxon>Dikarya</taxon>
        <taxon>Ascomycota</taxon>
        <taxon>Pezizomycotina</taxon>
        <taxon>Leotiomycetes</taxon>
        <taxon>Helotiales</taxon>
        <taxon>Hyaloscyphaceae</taxon>
        <taxon>Hyaloscypha</taxon>
        <taxon>Hyaloscypha bicolor</taxon>
    </lineage>
</organism>
<feature type="chain" id="PRO_5014332172" description="SnoaL-like domain-containing protein" evidence="1">
    <location>
        <begin position="20"/>
        <end position="149"/>
    </location>
</feature>
<dbReference type="GeneID" id="36582915"/>
<dbReference type="InterPro" id="IPR032710">
    <property type="entry name" value="NTF2-like_dom_sf"/>
</dbReference>
<accession>A0A2J6T9G4</accession>
<dbReference type="EMBL" id="KZ613813">
    <property type="protein sequence ID" value="PMD59642.1"/>
    <property type="molecule type" value="Genomic_DNA"/>
</dbReference>
<reference evidence="2 3" key="1">
    <citation type="submission" date="2016-04" db="EMBL/GenBank/DDBJ databases">
        <title>A degradative enzymes factory behind the ericoid mycorrhizal symbiosis.</title>
        <authorList>
            <consortium name="DOE Joint Genome Institute"/>
            <person name="Martino E."/>
            <person name="Morin E."/>
            <person name="Grelet G."/>
            <person name="Kuo A."/>
            <person name="Kohler A."/>
            <person name="Daghino S."/>
            <person name="Barry K."/>
            <person name="Choi C."/>
            <person name="Cichocki N."/>
            <person name="Clum A."/>
            <person name="Copeland A."/>
            <person name="Hainaut M."/>
            <person name="Haridas S."/>
            <person name="Labutti K."/>
            <person name="Lindquist E."/>
            <person name="Lipzen A."/>
            <person name="Khouja H.-R."/>
            <person name="Murat C."/>
            <person name="Ohm R."/>
            <person name="Olson A."/>
            <person name="Spatafora J."/>
            <person name="Veneault-Fourrey C."/>
            <person name="Henrissat B."/>
            <person name="Grigoriev I."/>
            <person name="Martin F."/>
            <person name="Perotto S."/>
        </authorList>
    </citation>
    <scope>NUCLEOTIDE SEQUENCE [LARGE SCALE GENOMIC DNA]</scope>
    <source>
        <strain evidence="2 3">E</strain>
    </source>
</reference>
<evidence type="ECO:0000313" key="2">
    <source>
        <dbReference type="EMBL" id="PMD59642.1"/>
    </source>
</evidence>
<keyword evidence="3" id="KW-1185">Reference proteome</keyword>